<geneLocation type="plasmid" evidence="10 11">
    <name>unnamed4</name>
</geneLocation>
<dbReference type="GO" id="GO:0006753">
    <property type="term" value="P:nucleoside phosphate metabolic process"/>
    <property type="evidence" value="ECO:0007669"/>
    <property type="project" value="TreeGrafter"/>
</dbReference>
<dbReference type="AlphaFoldDB" id="A0A2S2D0D2"/>
<organism evidence="10 11">
    <name type="scientific">Azospirillum thermophilum</name>
    <dbReference type="NCBI Taxonomy" id="2202148"/>
    <lineage>
        <taxon>Bacteria</taxon>
        <taxon>Pseudomonadati</taxon>
        <taxon>Pseudomonadota</taxon>
        <taxon>Alphaproteobacteria</taxon>
        <taxon>Rhodospirillales</taxon>
        <taxon>Azospirillaceae</taxon>
        <taxon>Azospirillum</taxon>
    </lineage>
</organism>
<dbReference type="KEGG" id="azz:DEW08_29860"/>
<reference evidence="11" key="1">
    <citation type="submission" date="2018-05" db="EMBL/GenBank/DDBJ databases">
        <title>Azospirillum thermophila sp. nov., a novel isolated from hot spring.</title>
        <authorList>
            <person name="Zhao Z."/>
        </authorList>
    </citation>
    <scope>NUCLEOTIDE SEQUENCE [LARGE SCALE GENOMIC DNA]</scope>
    <source>
        <strain evidence="11">CFH 70021</strain>
        <plasmid evidence="11">unnamed4</plasmid>
    </source>
</reference>
<evidence type="ECO:0000259" key="9">
    <source>
        <dbReference type="PROSITE" id="PS51462"/>
    </source>
</evidence>
<name>A0A2S2D0D2_9PROT</name>
<protein>
    <recommendedName>
        <fullName evidence="4">GDP-mannose pyrophosphatase</fullName>
    </recommendedName>
    <alternativeName>
        <fullName evidence="6">GDP-mannose hydrolase</fullName>
    </alternativeName>
    <alternativeName>
        <fullName evidence="7">GDPMK</fullName>
    </alternativeName>
</protein>
<dbReference type="InterPro" id="IPR015797">
    <property type="entry name" value="NUDIX_hydrolase-like_dom_sf"/>
</dbReference>
<comment type="cofactor">
    <cofactor evidence="2">
        <name>Mg(2+)</name>
        <dbReference type="ChEBI" id="CHEBI:18420"/>
    </cofactor>
</comment>
<evidence type="ECO:0000256" key="6">
    <source>
        <dbReference type="ARBA" id="ARBA00032162"/>
    </source>
</evidence>
<dbReference type="Gene3D" id="3.90.79.10">
    <property type="entry name" value="Nucleoside Triphosphate Pyrophosphohydrolase"/>
    <property type="match status" value="1"/>
</dbReference>
<evidence type="ECO:0000256" key="4">
    <source>
        <dbReference type="ARBA" id="ARBA00016377"/>
    </source>
</evidence>
<keyword evidence="11" id="KW-1185">Reference proteome</keyword>
<evidence type="ECO:0000256" key="5">
    <source>
        <dbReference type="ARBA" id="ARBA00022801"/>
    </source>
</evidence>
<sequence length="196" mass="21716">MPPRHAPWTVLDSRDLLDGGPFLKVRVETVELPDGRRIPDYYQLDMPSFACIFAETQEGRIITYRQYRHGPRSVGMVFPGGHLNPGEDPLEAARRELREETGFEAASWTPLGAYVVNANQGGAWSHMFHATGCRRVTEPVSDDLEDTEILFLTREEVMAAIGRGEINLLTQIALVSMVWQPEIAGALATAQARPGG</sequence>
<keyword evidence="10" id="KW-0614">Plasmid</keyword>
<dbReference type="InterPro" id="IPR020084">
    <property type="entry name" value="NUDIX_hydrolase_CS"/>
</dbReference>
<evidence type="ECO:0000256" key="8">
    <source>
        <dbReference type="RuleBase" id="RU003476"/>
    </source>
</evidence>
<dbReference type="PANTHER" id="PTHR11839">
    <property type="entry name" value="UDP/ADP-SUGAR PYROPHOSPHATASE"/>
    <property type="match status" value="1"/>
</dbReference>
<dbReference type="OrthoDB" id="9806150at2"/>
<comment type="catalytic activity">
    <reaction evidence="1">
        <text>GDP-alpha-D-mannose + H2O = alpha-D-mannose 1-phosphate + GMP + 2 H(+)</text>
        <dbReference type="Rhea" id="RHEA:27978"/>
        <dbReference type="ChEBI" id="CHEBI:15377"/>
        <dbReference type="ChEBI" id="CHEBI:15378"/>
        <dbReference type="ChEBI" id="CHEBI:57527"/>
        <dbReference type="ChEBI" id="CHEBI:58115"/>
        <dbReference type="ChEBI" id="CHEBI:58409"/>
    </reaction>
</comment>
<evidence type="ECO:0000256" key="3">
    <source>
        <dbReference type="ARBA" id="ARBA00007275"/>
    </source>
</evidence>
<proteinExistence type="inferred from homology"/>
<comment type="similarity">
    <text evidence="3">Belongs to the Nudix hydrolase family. NudK subfamily.</text>
</comment>
<accession>A0A2S2D0D2</accession>
<evidence type="ECO:0000256" key="1">
    <source>
        <dbReference type="ARBA" id="ARBA00000847"/>
    </source>
</evidence>
<dbReference type="PROSITE" id="PS51462">
    <property type="entry name" value="NUDIX"/>
    <property type="match status" value="1"/>
</dbReference>
<dbReference type="SUPFAM" id="SSF55811">
    <property type="entry name" value="Nudix"/>
    <property type="match status" value="1"/>
</dbReference>
<evidence type="ECO:0000256" key="7">
    <source>
        <dbReference type="ARBA" id="ARBA00032272"/>
    </source>
</evidence>
<keyword evidence="5 8" id="KW-0378">Hydrolase</keyword>
<dbReference type="EMBL" id="CP029359">
    <property type="protein sequence ID" value="AWK90221.1"/>
    <property type="molecule type" value="Genomic_DNA"/>
</dbReference>
<dbReference type="GO" id="GO:0005829">
    <property type="term" value="C:cytosol"/>
    <property type="evidence" value="ECO:0007669"/>
    <property type="project" value="TreeGrafter"/>
</dbReference>
<dbReference type="CDD" id="cd03424">
    <property type="entry name" value="NUDIX_ADPRase_Nudt5_UGPPase_Nudt14"/>
    <property type="match status" value="1"/>
</dbReference>
<evidence type="ECO:0000256" key="2">
    <source>
        <dbReference type="ARBA" id="ARBA00001946"/>
    </source>
</evidence>
<dbReference type="RefSeq" id="WP_109334316.1">
    <property type="nucleotide sequence ID" value="NZ_CP029359.1"/>
</dbReference>
<feature type="domain" description="Nudix hydrolase" evidence="9">
    <location>
        <begin position="44"/>
        <end position="174"/>
    </location>
</feature>
<dbReference type="PROSITE" id="PS00893">
    <property type="entry name" value="NUDIX_BOX"/>
    <property type="match status" value="1"/>
</dbReference>
<dbReference type="PRINTS" id="PR00502">
    <property type="entry name" value="NUDIXFAMILY"/>
</dbReference>
<gene>
    <name evidence="10" type="ORF">DEW08_29860</name>
</gene>
<dbReference type="Proteomes" id="UP000245629">
    <property type="component" value="Plasmid unnamed4"/>
</dbReference>
<dbReference type="Pfam" id="PF00293">
    <property type="entry name" value="NUDIX"/>
    <property type="match status" value="1"/>
</dbReference>
<dbReference type="GO" id="GO:0016462">
    <property type="term" value="F:pyrophosphatase activity"/>
    <property type="evidence" value="ECO:0007669"/>
    <property type="project" value="UniProtKB-ARBA"/>
</dbReference>
<dbReference type="PANTHER" id="PTHR11839:SF18">
    <property type="entry name" value="NUDIX HYDROLASE DOMAIN-CONTAINING PROTEIN"/>
    <property type="match status" value="1"/>
</dbReference>
<dbReference type="InterPro" id="IPR000086">
    <property type="entry name" value="NUDIX_hydrolase_dom"/>
</dbReference>
<evidence type="ECO:0000313" key="11">
    <source>
        <dbReference type="Proteomes" id="UP000245629"/>
    </source>
</evidence>
<dbReference type="InterPro" id="IPR020476">
    <property type="entry name" value="Nudix_hydrolase"/>
</dbReference>
<dbReference type="GO" id="GO:0019693">
    <property type="term" value="P:ribose phosphate metabolic process"/>
    <property type="evidence" value="ECO:0007669"/>
    <property type="project" value="TreeGrafter"/>
</dbReference>
<evidence type="ECO:0000313" key="10">
    <source>
        <dbReference type="EMBL" id="AWK90221.1"/>
    </source>
</evidence>